<evidence type="ECO:0000256" key="2">
    <source>
        <dbReference type="ARBA" id="ARBA00022676"/>
    </source>
</evidence>
<comment type="caution">
    <text evidence="11">The sequence shown here is derived from an EMBL/GenBank/DDBJ whole genome shotgun (WGS) entry which is preliminary data.</text>
</comment>
<keyword evidence="13" id="KW-1185">Reference proteome</keyword>
<sequence length="709" mass="83563">MGLRKSKVGVASNDLSFSIEEQCPLVWLTSDSTINLNKSHISNLLQGIFSHLEIFHDIDRCIDHITSPNQKPMVLVIARPINDMTFLVKILLDFKQIGAIYIYSGTNYYPETSEISNIHRFKGIFTDIIQLANDLKEHVRILRWFKPVNFTTTSANQGTIDDDHDVGSSMEISFVFGSLIRDIFLKAPIYKNERDDFFYDSHNRFANDRARLNIIKQFKRTYRPDKAIYWYTTNTFLYEELNKALREQDFDLLFNLRFFIRDLNQQLSKIAQDNMKKENTFDITLYRGQGMSKADFEGRIRKRVGGLLWIHEFLSTSRCLEVAEMFVLRDPTIVSILFEIHCNEAFEKRCFADIKIFSKNPDEEECLFQMGTVFRIDSVECIQNNEWKVHLYLSSTNQEKHRDQALLYDTLCTSIFSEPTILHRLARMLFLMGQYSKAKEMYTLLLETTSIEDRLETAYLNFKIGRIFDEEGDPERAYRHFCQSLEYLPPNSRDGKLQTPFLHYNLGHTLQQMGRLDEARDHIEKGFLSAKRLKDEHDSNAWRLDSFDVTERYLTNLAFVLSREGKFEDALTKHRACLRLRLHRYHSIEKWKYGESYSNIASSYLDMLDYNRALEYYQKALLMQRKHLVPTHPARATSYYKMSCVLQLLGELDSATYYARLAFKQLQHTSVSHSRINEYKKRYDELFQELLTQRIQAFEINSMSRETNQ</sequence>
<accession>A0A820T6C7</accession>
<evidence type="ECO:0000256" key="7">
    <source>
        <dbReference type="ARBA" id="ARBA00047597"/>
    </source>
</evidence>
<gene>
    <name evidence="11" type="ORF">TSG867_LOCUS17892</name>
    <name evidence="10" type="ORF">UJA718_LOCUS23547</name>
</gene>
<keyword evidence="4" id="KW-0548">Nucleotidyltransferase</keyword>
<dbReference type="InterPro" id="IPR011717">
    <property type="entry name" value="TPR-4"/>
</dbReference>
<evidence type="ECO:0000313" key="13">
    <source>
        <dbReference type="Proteomes" id="UP000663873"/>
    </source>
</evidence>
<dbReference type="PROSITE" id="PS50005">
    <property type="entry name" value="TPR"/>
    <property type="match status" value="2"/>
</dbReference>
<dbReference type="GO" id="GO:0042802">
    <property type="term" value="F:identical protein binding"/>
    <property type="evidence" value="ECO:0007669"/>
    <property type="project" value="InterPro"/>
</dbReference>
<evidence type="ECO:0000256" key="6">
    <source>
        <dbReference type="ARBA" id="ARBA00022803"/>
    </source>
</evidence>
<dbReference type="AlphaFoldDB" id="A0A820T6C7"/>
<keyword evidence="9" id="KW-0521">NADP</keyword>
<comment type="catalytic activity">
    <reaction evidence="7 9">
        <text>L-arginyl-[protein] + NAD(+) = N(omega)-(ADP-D-ribosyl)-L-arginyl-[protein] + nicotinamide + H(+)</text>
        <dbReference type="Rhea" id="RHEA:19149"/>
        <dbReference type="Rhea" id="RHEA-COMP:10532"/>
        <dbReference type="Rhea" id="RHEA-COMP:15087"/>
        <dbReference type="ChEBI" id="CHEBI:15378"/>
        <dbReference type="ChEBI" id="CHEBI:17154"/>
        <dbReference type="ChEBI" id="CHEBI:29965"/>
        <dbReference type="ChEBI" id="CHEBI:57540"/>
        <dbReference type="ChEBI" id="CHEBI:142554"/>
        <dbReference type="EC" id="2.4.2.31"/>
    </reaction>
</comment>
<dbReference type="Pfam" id="PF13424">
    <property type="entry name" value="TPR_12"/>
    <property type="match status" value="1"/>
</dbReference>
<keyword evidence="3 9" id="KW-0808">Transferase</keyword>
<evidence type="ECO:0000256" key="5">
    <source>
        <dbReference type="ARBA" id="ARBA00022737"/>
    </source>
</evidence>
<protein>
    <recommendedName>
        <fullName evidence="9">NAD(P)(+)--arginine ADP-ribosyltransferase</fullName>
        <ecNumber evidence="9">2.4.2.31</ecNumber>
    </recommendedName>
    <alternativeName>
        <fullName evidence="9">Mono(ADP-ribosyl)transferase</fullName>
    </alternativeName>
</protein>
<dbReference type="Pfam" id="PF01129">
    <property type="entry name" value="ART"/>
    <property type="match status" value="1"/>
</dbReference>
<evidence type="ECO:0000256" key="3">
    <source>
        <dbReference type="ARBA" id="ARBA00022679"/>
    </source>
</evidence>
<evidence type="ECO:0000313" key="10">
    <source>
        <dbReference type="EMBL" id="CAF4461628.1"/>
    </source>
</evidence>
<dbReference type="SUPFAM" id="SSF56399">
    <property type="entry name" value="ADP-ribosylation"/>
    <property type="match status" value="1"/>
</dbReference>
<dbReference type="PANTHER" id="PTHR45641:SF19">
    <property type="entry name" value="NEPHROCYSTIN-3"/>
    <property type="match status" value="1"/>
</dbReference>
<name>A0A820T6C7_9BILA</name>
<dbReference type="Gene3D" id="3.90.176.10">
    <property type="entry name" value="Toxin ADP-ribosyltransferase, Chain A, domain 1"/>
    <property type="match status" value="1"/>
</dbReference>
<dbReference type="InterPro" id="IPR000768">
    <property type="entry name" value="ART"/>
</dbReference>
<dbReference type="EMBL" id="CAJOBP010005145">
    <property type="protein sequence ID" value="CAF4461628.1"/>
    <property type="molecule type" value="Genomic_DNA"/>
</dbReference>
<evidence type="ECO:0000313" key="12">
    <source>
        <dbReference type="Proteomes" id="UP000663862"/>
    </source>
</evidence>
<keyword evidence="2 9" id="KW-0328">Glycosyltransferase</keyword>
<dbReference type="GO" id="GO:0106274">
    <property type="term" value="F:NAD+-protein-arginine ADP-ribosyltransferase activity"/>
    <property type="evidence" value="ECO:0007669"/>
    <property type="project" value="UniProtKB-EC"/>
</dbReference>
<dbReference type="Gene3D" id="1.25.40.10">
    <property type="entry name" value="Tetratricopeptide repeat domain"/>
    <property type="match status" value="2"/>
</dbReference>
<dbReference type="PANTHER" id="PTHR45641">
    <property type="entry name" value="TETRATRICOPEPTIDE REPEAT PROTEIN (AFU_ORTHOLOGUE AFUA_6G03870)"/>
    <property type="match status" value="1"/>
</dbReference>
<dbReference type="Proteomes" id="UP000663862">
    <property type="component" value="Unassembled WGS sequence"/>
</dbReference>
<reference evidence="11" key="1">
    <citation type="submission" date="2021-02" db="EMBL/GenBank/DDBJ databases">
        <authorList>
            <person name="Nowell W R."/>
        </authorList>
    </citation>
    <scope>NUCLEOTIDE SEQUENCE</scope>
</reference>
<dbReference type="InterPro" id="IPR011990">
    <property type="entry name" value="TPR-like_helical_dom_sf"/>
</dbReference>
<dbReference type="Pfam" id="PF07721">
    <property type="entry name" value="TPR_4"/>
    <property type="match status" value="1"/>
</dbReference>
<dbReference type="EC" id="2.4.2.31" evidence="9"/>
<evidence type="ECO:0000313" key="11">
    <source>
        <dbReference type="EMBL" id="CAF4461992.1"/>
    </source>
</evidence>
<evidence type="ECO:0000256" key="1">
    <source>
        <dbReference type="ARBA" id="ARBA00009558"/>
    </source>
</evidence>
<proteinExistence type="inferred from homology"/>
<keyword evidence="9" id="KW-0520">NAD</keyword>
<evidence type="ECO:0000256" key="4">
    <source>
        <dbReference type="ARBA" id="ARBA00022695"/>
    </source>
</evidence>
<keyword evidence="6 8" id="KW-0802">TPR repeat</keyword>
<dbReference type="SUPFAM" id="SSF48452">
    <property type="entry name" value="TPR-like"/>
    <property type="match status" value="2"/>
</dbReference>
<keyword evidence="5" id="KW-0677">Repeat</keyword>
<dbReference type="GO" id="GO:0016779">
    <property type="term" value="F:nucleotidyltransferase activity"/>
    <property type="evidence" value="ECO:0007669"/>
    <property type="project" value="UniProtKB-KW"/>
</dbReference>
<dbReference type="SMART" id="SM00028">
    <property type="entry name" value="TPR"/>
    <property type="match status" value="6"/>
</dbReference>
<dbReference type="EMBL" id="CAJOBQ010001163">
    <property type="protein sequence ID" value="CAF4461992.1"/>
    <property type="molecule type" value="Genomic_DNA"/>
</dbReference>
<evidence type="ECO:0000256" key="8">
    <source>
        <dbReference type="PROSITE-ProRule" id="PRU00339"/>
    </source>
</evidence>
<feature type="repeat" description="TPR" evidence="8">
    <location>
        <begin position="594"/>
        <end position="627"/>
    </location>
</feature>
<dbReference type="InterPro" id="IPR019734">
    <property type="entry name" value="TPR_rpt"/>
</dbReference>
<evidence type="ECO:0000256" key="9">
    <source>
        <dbReference type="RuleBase" id="RU361228"/>
    </source>
</evidence>
<dbReference type="PROSITE" id="PS51996">
    <property type="entry name" value="TR_MART"/>
    <property type="match status" value="1"/>
</dbReference>
<feature type="repeat" description="TPR" evidence="8">
    <location>
        <begin position="458"/>
        <end position="491"/>
    </location>
</feature>
<dbReference type="Proteomes" id="UP000663873">
    <property type="component" value="Unassembled WGS sequence"/>
</dbReference>
<comment type="similarity">
    <text evidence="1 9">Belongs to the Arg-specific ADP-ribosyltransferase family.</text>
</comment>
<organism evidence="11 12">
    <name type="scientific">Rotaria socialis</name>
    <dbReference type="NCBI Taxonomy" id="392032"/>
    <lineage>
        <taxon>Eukaryota</taxon>
        <taxon>Metazoa</taxon>
        <taxon>Spiralia</taxon>
        <taxon>Gnathifera</taxon>
        <taxon>Rotifera</taxon>
        <taxon>Eurotatoria</taxon>
        <taxon>Bdelloidea</taxon>
        <taxon>Philodinida</taxon>
        <taxon>Philodinidae</taxon>
        <taxon>Rotaria</taxon>
    </lineage>
</organism>